<comment type="caution">
    <text evidence="1">The sequence shown here is derived from an EMBL/GenBank/DDBJ whole genome shotgun (WGS) entry which is preliminary data.</text>
</comment>
<dbReference type="Proteomes" id="UP000267166">
    <property type="component" value="Unassembled WGS sequence"/>
</dbReference>
<protein>
    <submittedName>
        <fullName evidence="1">Uncharacterized protein</fullName>
    </submittedName>
</protein>
<sequence>MEPNKLPELKYGENYDNSIEIEKLKIIGDLVIKTDLPENSGISIQKNGKDDFFFQNTIKVYGTPRVKGNYYILLDGNFVGGTFGGMTNFKKKYDITIK</sequence>
<organism evidence="1 2">
    <name type="scientific">Acinetobacter cumulans</name>
    <dbReference type="NCBI Taxonomy" id="2136182"/>
    <lineage>
        <taxon>Bacteria</taxon>
        <taxon>Pseudomonadati</taxon>
        <taxon>Pseudomonadota</taxon>
        <taxon>Gammaproteobacteria</taxon>
        <taxon>Moraxellales</taxon>
        <taxon>Moraxellaceae</taxon>
        <taxon>Acinetobacter</taxon>
    </lineage>
</organism>
<dbReference type="AlphaFoldDB" id="A0A498D8A8"/>
<accession>A0A498D8A8</accession>
<name>A0A498D8A8_9GAMM</name>
<evidence type="ECO:0000313" key="2">
    <source>
        <dbReference type="Proteomes" id="UP000267166"/>
    </source>
</evidence>
<evidence type="ECO:0000313" key="1">
    <source>
        <dbReference type="EMBL" id="RLL38896.1"/>
    </source>
</evidence>
<gene>
    <name evidence="1" type="ORF">D9K80_01770</name>
</gene>
<reference evidence="1 2" key="1">
    <citation type="submission" date="2018-09" db="EMBL/GenBank/DDBJ databases">
        <title>The draft genome of Acinetobacter sp. strains.</title>
        <authorList>
            <person name="Qin J."/>
            <person name="Feng Y."/>
            <person name="Zong Z."/>
        </authorList>
    </citation>
    <scope>NUCLEOTIDE SEQUENCE [LARGE SCALE GENOMIC DNA]</scope>
    <source>
        <strain evidence="1 2">WCHAc060003</strain>
    </source>
</reference>
<proteinExistence type="predicted"/>
<dbReference type="EMBL" id="RCHD01000002">
    <property type="protein sequence ID" value="RLL38896.1"/>
    <property type="molecule type" value="Genomic_DNA"/>
</dbReference>